<gene>
    <name evidence="1" type="ORF">Pfra01_000061200</name>
</gene>
<evidence type="ECO:0000313" key="2">
    <source>
        <dbReference type="Proteomes" id="UP001165121"/>
    </source>
</evidence>
<reference evidence="1" key="1">
    <citation type="submission" date="2023-04" db="EMBL/GenBank/DDBJ databases">
        <title>Phytophthora fragariaefolia NBRC 109709.</title>
        <authorList>
            <person name="Ichikawa N."/>
            <person name="Sato H."/>
            <person name="Tonouchi N."/>
        </authorList>
    </citation>
    <scope>NUCLEOTIDE SEQUENCE</scope>
    <source>
        <strain evidence="1">NBRC 109709</strain>
    </source>
</reference>
<evidence type="ECO:0000313" key="1">
    <source>
        <dbReference type="EMBL" id="GMF15902.1"/>
    </source>
</evidence>
<keyword evidence="2" id="KW-1185">Reference proteome</keyword>
<dbReference type="AlphaFoldDB" id="A0A9W6WTR9"/>
<comment type="caution">
    <text evidence="1">The sequence shown here is derived from an EMBL/GenBank/DDBJ whole genome shotgun (WGS) entry which is preliminary data.</text>
</comment>
<protein>
    <submittedName>
        <fullName evidence="1">Unnamed protein product</fullName>
    </submittedName>
</protein>
<dbReference type="EMBL" id="BSXT01000043">
    <property type="protein sequence ID" value="GMF15902.1"/>
    <property type="molecule type" value="Genomic_DNA"/>
</dbReference>
<proteinExistence type="predicted"/>
<name>A0A9W6WTR9_9STRA</name>
<sequence length="111" mass="12599">MAERNRDYRTPPWDNRFASVKLLVAQMYVDHLGTTTKLRLIPPARAAPPPQYFEVHQPTVPVSQQQLRYAEIPAVEAAGVVDVYQPQGVRAPEVGKQGVQYPYTRQKKLTL</sequence>
<accession>A0A9W6WTR9</accession>
<dbReference type="Proteomes" id="UP001165121">
    <property type="component" value="Unassembled WGS sequence"/>
</dbReference>
<organism evidence="1 2">
    <name type="scientific">Phytophthora fragariaefolia</name>
    <dbReference type="NCBI Taxonomy" id="1490495"/>
    <lineage>
        <taxon>Eukaryota</taxon>
        <taxon>Sar</taxon>
        <taxon>Stramenopiles</taxon>
        <taxon>Oomycota</taxon>
        <taxon>Peronosporomycetes</taxon>
        <taxon>Peronosporales</taxon>
        <taxon>Peronosporaceae</taxon>
        <taxon>Phytophthora</taxon>
    </lineage>
</organism>